<sequence>MRRAAREGRPWPDLATVGPRTGARGPASRPRAEGGPTDAAASAPNAATAILGPQLRRLRLERGLTLEALAEAVALDKGYLSRLERGRKAPSVSTLLRLAAALSVPVAQLLGEELADDAVRVSRSARRRRSAPALRQHGVEALTRGDAPLAAFVIHLGPDFAEDGPHEHGGEEMLYVLHGTVELAFADRRLLLHAGDTAEFPGHLPHRLRRVGAPPAAVLVAVARAQ</sequence>
<dbReference type="SUPFAM" id="SSF47413">
    <property type="entry name" value="lambda repressor-like DNA-binding domains"/>
    <property type="match status" value="1"/>
</dbReference>
<dbReference type="InterPro" id="IPR001387">
    <property type="entry name" value="Cro/C1-type_HTH"/>
</dbReference>
<dbReference type="InterPro" id="IPR010982">
    <property type="entry name" value="Lambda_DNA-bd_dom_sf"/>
</dbReference>
<keyword evidence="5" id="KW-1185">Reference proteome</keyword>
<dbReference type="PANTHER" id="PTHR46797:SF1">
    <property type="entry name" value="METHYLPHOSPHONATE SYNTHASE"/>
    <property type="match status" value="1"/>
</dbReference>
<evidence type="ECO:0000313" key="5">
    <source>
        <dbReference type="Proteomes" id="UP001501588"/>
    </source>
</evidence>
<accession>A0ABN1EJZ2</accession>
<dbReference type="EMBL" id="BAAAFZ010000005">
    <property type="protein sequence ID" value="GAA0567849.1"/>
    <property type="molecule type" value="Genomic_DNA"/>
</dbReference>
<dbReference type="InterPro" id="IPR011051">
    <property type="entry name" value="RmlC_Cupin_sf"/>
</dbReference>
<dbReference type="InterPro" id="IPR014710">
    <property type="entry name" value="RmlC-like_jellyroll"/>
</dbReference>
<gene>
    <name evidence="4" type="ORF">GCM10009416_02350</name>
</gene>
<dbReference type="SMART" id="SM00530">
    <property type="entry name" value="HTH_XRE"/>
    <property type="match status" value="1"/>
</dbReference>
<feature type="domain" description="HTH cro/C1-type" evidence="3">
    <location>
        <begin position="55"/>
        <end position="109"/>
    </location>
</feature>
<dbReference type="SUPFAM" id="SSF51182">
    <property type="entry name" value="RmlC-like cupins"/>
    <property type="match status" value="1"/>
</dbReference>
<dbReference type="PROSITE" id="PS50943">
    <property type="entry name" value="HTH_CROC1"/>
    <property type="match status" value="1"/>
</dbReference>
<evidence type="ECO:0000259" key="3">
    <source>
        <dbReference type="PROSITE" id="PS50943"/>
    </source>
</evidence>
<dbReference type="RefSeq" id="WP_343893295.1">
    <property type="nucleotide sequence ID" value="NZ_BAAAFZ010000005.1"/>
</dbReference>
<dbReference type="CDD" id="cd02209">
    <property type="entry name" value="cupin_XRE_C"/>
    <property type="match status" value="1"/>
</dbReference>
<comment type="caution">
    <text evidence="4">The sequence shown here is derived from an EMBL/GenBank/DDBJ whole genome shotgun (WGS) entry which is preliminary data.</text>
</comment>
<evidence type="ECO:0000256" key="2">
    <source>
        <dbReference type="SAM" id="MobiDB-lite"/>
    </source>
</evidence>
<evidence type="ECO:0000313" key="4">
    <source>
        <dbReference type="EMBL" id="GAA0567849.1"/>
    </source>
</evidence>
<protein>
    <recommendedName>
        <fullName evidence="3">HTH cro/C1-type domain-containing protein</fullName>
    </recommendedName>
</protein>
<feature type="compositionally biased region" description="Basic and acidic residues" evidence="2">
    <location>
        <begin position="1"/>
        <end position="10"/>
    </location>
</feature>
<evidence type="ECO:0000256" key="1">
    <source>
        <dbReference type="ARBA" id="ARBA00023125"/>
    </source>
</evidence>
<dbReference type="PANTHER" id="PTHR46797">
    <property type="entry name" value="HTH-TYPE TRANSCRIPTIONAL REGULATOR"/>
    <property type="match status" value="1"/>
</dbReference>
<dbReference type="Gene3D" id="1.10.260.40">
    <property type="entry name" value="lambda repressor-like DNA-binding domains"/>
    <property type="match status" value="1"/>
</dbReference>
<dbReference type="Pfam" id="PF07883">
    <property type="entry name" value="Cupin_2"/>
    <property type="match status" value="1"/>
</dbReference>
<dbReference type="Proteomes" id="UP001501588">
    <property type="component" value="Unassembled WGS sequence"/>
</dbReference>
<dbReference type="Pfam" id="PF01381">
    <property type="entry name" value="HTH_3"/>
    <property type="match status" value="1"/>
</dbReference>
<dbReference type="InterPro" id="IPR013096">
    <property type="entry name" value="Cupin_2"/>
</dbReference>
<keyword evidence="1" id="KW-0238">DNA-binding</keyword>
<dbReference type="CDD" id="cd00093">
    <property type="entry name" value="HTH_XRE"/>
    <property type="match status" value="1"/>
</dbReference>
<proteinExistence type="predicted"/>
<name>A0ABN1EJZ2_9PROT</name>
<feature type="region of interest" description="Disordered" evidence="2">
    <location>
        <begin position="1"/>
        <end position="45"/>
    </location>
</feature>
<dbReference type="Gene3D" id="2.60.120.10">
    <property type="entry name" value="Jelly Rolls"/>
    <property type="match status" value="1"/>
</dbReference>
<organism evidence="4 5">
    <name type="scientific">Craurococcus roseus</name>
    <dbReference type="NCBI Taxonomy" id="77585"/>
    <lineage>
        <taxon>Bacteria</taxon>
        <taxon>Pseudomonadati</taxon>
        <taxon>Pseudomonadota</taxon>
        <taxon>Alphaproteobacteria</taxon>
        <taxon>Acetobacterales</taxon>
        <taxon>Acetobacteraceae</taxon>
        <taxon>Craurococcus</taxon>
    </lineage>
</organism>
<reference evidence="4 5" key="1">
    <citation type="journal article" date="2019" name="Int. J. Syst. Evol. Microbiol.">
        <title>The Global Catalogue of Microorganisms (GCM) 10K type strain sequencing project: providing services to taxonomists for standard genome sequencing and annotation.</title>
        <authorList>
            <consortium name="The Broad Institute Genomics Platform"/>
            <consortium name="The Broad Institute Genome Sequencing Center for Infectious Disease"/>
            <person name="Wu L."/>
            <person name="Ma J."/>
        </authorList>
    </citation>
    <scope>NUCLEOTIDE SEQUENCE [LARGE SCALE GENOMIC DNA]</scope>
    <source>
        <strain evidence="4 5">JCM 9933</strain>
    </source>
</reference>
<dbReference type="InterPro" id="IPR050807">
    <property type="entry name" value="TransReg_Diox_bact_type"/>
</dbReference>